<keyword evidence="4" id="KW-1185">Reference proteome</keyword>
<accession>A0A443HRE8</accession>
<keyword evidence="1" id="KW-0812">Transmembrane</keyword>
<evidence type="ECO:0008006" key="5">
    <source>
        <dbReference type="Google" id="ProtNLM"/>
    </source>
</evidence>
<proteinExistence type="predicted"/>
<feature type="transmembrane region" description="Helical" evidence="1">
    <location>
        <begin position="641"/>
        <end position="658"/>
    </location>
</feature>
<keyword evidence="1" id="KW-0472">Membrane</keyword>
<evidence type="ECO:0000313" key="3">
    <source>
        <dbReference type="EMBL" id="RWQ94422.1"/>
    </source>
</evidence>
<name>A0A443HRE8_BYSSP</name>
<feature type="transmembrane region" description="Helical" evidence="1">
    <location>
        <begin position="749"/>
        <end position="771"/>
    </location>
</feature>
<keyword evidence="2" id="KW-0732">Signal</keyword>
<dbReference type="RefSeq" id="XP_028484067.1">
    <property type="nucleotide sequence ID" value="XM_028631962.1"/>
</dbReference>
<feature type="transmembrane region" description="Helical" evidence="1">
    <location>
        <begin position="791"/>
        <end position="810"/>
    </location>
</feature>
<gene>
    <name evidence="3" type="ORF">C8Q69DRAFT_487151</name>
</gene>
<feature type="transmembrane region" description="Helical" evidence="1">
    <location>
        <begin position="339"/>
        <end position="361"/>
    </location>
</feature>
<dbReference type="EMBL" id="RCNU01000007">
    <property type="protein sequence ID" value="RWQ94422.1"/>
    <property type="molecule type" value="Genomic_DNA"/>
</dbReference>
<dbReference type="GeneID" id="39601239"/>
<evidence type="ECO:0000313" key="4">
    <source>
        <dbReference type="Proteomes" id="UP000283841"/>
    </source>
</evidence>
<dbReference type="VEuPathDB" id="FungiDB:C8Q69DRAFT_487151"/>
<feature type="transmembrane region" description="Helical" evidence="1">
    <location>
        <begin position="881"/>
        <end position="903"/>
    </location>
</feature>
<evidence type="ECO:0000256" key="1">
    <source>
        <dbReference type="SAM" id="Phobius"/>
    </source>
</evidence>
<feature type="chain" id="PRO_5018970278" description="GH16 domain-containing protein" evidence="2">
    <location>
        <begin position="23"/>
        <end position="1026"/>
    </location>
</feature>
<evidence type="ECO:0000256" key="2">
    <source>
        <dbReference type="SAM" id="SignalP"/>
    </source>
</evidence>
<organism evidence="3 4">
    <name type="scientific">Byssochlamys spectabilis</name>
    <name type="common">Paecilomyces variotii</name>
    <dbReference type="NCBI Taxonomy" id="264951"/>
    <lineage>
        <taxon>Eukaryota</taxon>
        <taxon>Fungi</taxon>
        <taxon>Dikarya</taxon>
        <taxon>Ascomycota</taxon>
        <taxon>Pezizomycotina</taxon>
        <taxon>Eurotiomycetes</taxon>
        <taxon>Eurotiomycetidae</taxon>
        <taxon>Eurotiales</taxon>
        <taxon>Thermoascaceae</taxon>
        <taxon>Paecilomyces</taxon>
    </lineage>
</organism>
<feature type="transmembrane region" description="Helical" evidence="1">
    <location>
        <begin position="678"/>
        <end position="700"/>
    </location>
</feature>
<dbReference type="AlphaFoldDB" id="A0A443HRE8"/>
<dbReference type="Gene3D" id="2.60.120.200">
    <property type="match status" value="1"/>
</dbReference>
<sequence>MKFRFPIPLLLSLYLLPSAVIGKDSDVLISGTNNTDCSCGYYDESTKNLFTDSIIVYFNETSSLDLTGFAGQTYKNPYEKGWNDQYRQGADLSHLQIVNDSSSPEFPQSLAINISKPTADHLVMGGSIQTLRHDIHYGTFRTFLKSPRQWTGGSAISMELLYNETETFSLNLLSTEEPSTARITMLMNREFPDNIYGVNYTTLTNKSTSPWEFMEYRVDWTKDWLNYTLGDKVWRSASRREIKGLPSVPGPLHIKHWSTGDFFSMQGPPWAETTANVGWVRLFFNTTSMSDYARKAFDTTCRVDAACRVDDMKLRGYTSYAQNATTKWKQNPPSAGQRIPAIVISVLSGALSFFLLLNAFLRRQPWALLRPEKRYGAPFIRSLFPAGTTSSTEMITLPTPPPIEGISGLATPSGNVSGVATPLGQPPAMPSDWVNDDISTLRMSLAPSKAFSELEIQPVVGISPLRTSFTPSKSSTGWEIQPVTDDTSTLRFSSTPSKGFNELEIGSVAETSMKASKEENTTITELKDVTAQRDPAPNADGTAAAAPAAKKRVDYLAGLVAISSLLVTQIHFGLTFIPAAINPGAYLHYESEIWARKTVTPYLLNLIWIGPFLMTSSRFLAANYLKNGNLRSLAEKTVGRTPRLIIPITAIALIEYFFMDAGATKWLMYLPSITWSTWPFAVGYTNFGTFISEVIELMFLIPNAAPQITFNYCTGVLWTIPVQLQGSWQVMLGVIVIREIKTPWKRFGYYAFCIVNNWYALSWGSYFWLGLMMADLDITYKWRKWLYARPFVYYPLILFCAALGFGGLSLDLATQWTEVNYATYEYDIHPDPATGRPIAQTSGAGYPQYYVPKLHGLVFSLGFQALVELSPLVQKMLSFKLFVLIFPHIFTIYLIHGFVYWSLGATICVQLSALGLPYWANILIVAVCCYSVILLSLPLLTPVVETLGKNMTADIWRFAHEKPPIRKPTLYPFDQNLILNREDGLVETTKVFNMAPPGFSPALNSTKLDDGTIITGLPSLSGGSTT</sequence>
<feature type="transmembrane region" description="Helical" evidence="1">
    <location>
        <begin position="555"/>
        <end position="581"/>
    </location>
</feature>
<dbReference type="SUPFAM" id="SSF49899">
    <property type="entry name" value="Concanavalin A-like lectins/glucanases"/>
    <property type="match status" value="1"/>
</dbReference>
<dbReference type="Proteomes" id="UP000283841">
    <property type="component" value="Unassembled WGS sequence"/>
</dbReference>
<dbReference type="InterPro" id="IPR013320">
    <property type="entry name" value="ConA-like_dom_sf"/>
</dbReference>
<feature type="transmembrane region" description="Helical" evidence="1">
    <location>
        <begin position="918"/>
        <end position="941"/>
    </location>
</feature>
<keyword evidence="1" id="KW-1133">Transmembrane helix</keyword>
<feature type="transmembrane region" description="Helical" evidence="1">
    <location>
        <begin position="601"/>
        <end position="621"/>
    </location>
</feature>
<protein>
    <recommendedName>
        <fullName evidence="5">GH16 domain-containing protein</fullName>
    </recommendedName>
</protein>
<dbReference type="PANTHER" id="PTHR38121">
    <property type="entry name" value="GH16 DOMAIN-CONTAINING PROTEIN"/>
    <property type="match status" value="1"/>
</dbReference>
<feature type="signal peptide" evidence="2">
    <location>
        <begin position="1"/>
        <end position="22"/>
    </location>
</feature>
<reference evidence="3 4" key="1">
    <citation type="journal article" date="2018" name="Front. Microbiol.">
        <title>Genomic and genetic insights into a cosmopolitan fungus, Paecilomyces variotii (Eurotiales).</title>
        <authorList>
            <person name="Urquhart A.S."/>
            <person name="Mondo S.J."/>
            <person name="Makela M.R."/>
            <person name="Hane J.K."/>
            <person name="Wiebenga A."/>
            <person name="He G."/>
            <person name="Mihaltcheva S."/>
            <person name="Pangilinan J."/>
            <person name="Lipzen A."/>
            <person name="Barry K."/>
            <person name="de Vries R.P."/>
            <person name="Grigoriev I.V."/>
            <person name="Idnurm A."/>
        </authorList>
    </citation>
    <scope>NUCLEOTIDE SEQUENCE [LARGE SCALE GENOMIC DNA]</scope>
    <source>
        <strain evidence="3 4">CBS 101075</strain>
    </source>
</reference>
<comment type="caution">
    <text evidence="3">The sequence shown here is derived from an EMBL/GenBank/DDBJ whole genome shotgun (WGS) entry which is preliminary data.</text>
</comment>
<dbReference type="PANTHER" id="PTHR38121:SF2">
    <property type="entry name" value="ACYLTRANSFERASE 3 DOMAIN-CONTAINING PROTEIN"/>
    <property type="match status" value="1"/>
</dbReference>
<dbReference type="STRING" id="264951.A0A443HRE8"/>